<protein>
    <submittedName>
        <fullName evidence="12">Chemotaxis protein MotA</fullName>
    </submittedName>
</protein>
<name>A0A1G7M4L1_9PROT</name>
<keyword evidence="13" id="KW-1185">Reference proteome</keyword>
<dbReference type="STRING" id="1082479.SAMN05216241_101478"/>
<keyword evidence="3" id="KW-0813">Transport</keyword>
<feature type="transmembrane region" description="Helical" evidence="10">
    <location>
        <begin position="208"/>
        <end position="228"/>
    </location>
</feature>
<keyword evidence="7 10" id="KW-1133">Transmembrane helix</keyword>
<keyword evidence="8 10" id="KW-0472">Membrane</keyword>
<dbReference type="GO" id="GO:0005886">
    <property type="term" value="C:plasma membrane"/>
    <property type="evidence" value="ECO:0007669"/>
    <property type="project" value="UniProtKB-SubCell"/>
</dbReference>
<evidence type="ECO:0000256" key="5">
    <source>
        <dbReference type="ARBA" id="ARBA00022692"/>
    </source>
</evidence>
<dbReference type="GO" id="GO:0071978">
    <property type="term" value="P:bacterial-type flagellum-dependent swarming motility"/>
    <property type="evidence" value="ECO:0007669"/>
    <property type="project" value="InterPro"/>
</dbReference>
<dbReference type="PANTHER" id="PTHR30433:SF2">
    <property type="entry name" value="MOTILITY PROTEIN A"/>
    <property type="match status" value="1"/>
</dbReference>
<evidence type="ECO:0000256" key="10">
    <source>
        <dbReference type="SAM" id="Phobius"/>
    </source>
</evidence>
<evidence type="ECO:0000256" key="4">
    <source>
        <dbReference type="ARBA" id="ARBA00022475"/>
    </source>
</evidence>
<evidence type="ECO:0000256" key="2">
    <source>
        <dbReference type="ARBA" id="ARBA00008038"/>
    </source>
</evidence>
<evidence type="ECO:0000256" key="7">
    <source>
        <dbReference type="ARBA" id="ARBA00022989"/>
    </source>
</evidence>
<dbReference type="InterPro" id="IPR047055">
    <property type="entry name" value="MotA-like"/>
</dbReference>
<dbReference type="Pfam" id="PF01618">
    <property type="entry name" value="MotA_ExbB"/>
    <property type="match status" value="1"/>
</dbReference>
<dbReference type="PROSITE" id="PS01307">
    <property type="entry name" value="MOTA"/>
    <property type="match status" value="1"/>
</dbReference>
<reference evidence="12 13" key="1">
    <citation type="submission" date="2016-10" db="EMBL/GenBank/DDBJ databases">
        <authorList>
            <person name="de Groot N.N."/>
        </authorList>
    </citation>
    <scope>NUCLEOTIDE SEQUENCE [LARGE SCALE GENOMIC DNA]</scope>
    <source>
        <strain evidence="12 13">DSM 25584</strain>
    </source>
</reference>
<dbReference type="Proteomes" id="UP000199415">
    <property type="component" value="Unassembled WGS sequence"/>
</dbReference>
<evidence type="ECO:0000313" key="13">
    <source>
        <dbReference type="Proteomes" id="UP000199415"/>
    </source>
</evidence>
<dbReference type="AlphaFoldDB" id="A0A1G7M4L1"/>
<comment type="similarity">
    <text evidence="2">Belongs to the MotA family.</text>
</comment>
<feature type="transmembrane region" description="Helical" evidence="10">
    <location>
        <begin position="30"/>
        <end position="49"/>
    </location>
</feature>
<feature type="region of interest" description="Disordered" evidence="9">
    <location>
        <begin position="1"/>
        <end position="23"/>
    </location>
</feature>
<organism evidence="12 13">
    <name type="scientific">Limimonas halophila</name>
    <dbReference type="NCBI Taxonomy" id="1082479"/>
    <lineage>
        <taxon>Bacteria</taxon>
        <taxon>Pseudomonadati</taxon>
        <taxon>Pseudomonadota</taxon>
        <taxon>Alphaproteobacteria</taxon>
        <taxon>Rhodospirillales</taxon>
        <taxon>Rhodovibrionaceae</taxon>
        <taxon>Limimonas</taxon>
    </lineage>
</organism>
<evidence type="ECO:0000256" key="9">
    <source>
        <dbReference type="SAM" id="MobiDB-lite"/>
    </source>
</evidence>
<accession>A0A1G7M4L1</accession>
<evidence type="ECO:0000259" key="11">
    <source>
        <dbReference type="Pfam" id="PF01618"/>
    </source>
</evidence>
<feature type="domain" description="MotA/TolQ/ExbB proton channel" evidence="11">
    <location>
        <begin position="132"/>
        <end position="242"/>
    </location>
</feature>
<keyword evidence="4" id="KW-1003">Cell membrane</keyword>
<evidence type="ECO:0000256" key="8">
    <source>
        <dbReference type="ARBA" id="ARBA00023136"/>
    </source>
</evidence>
<dbReference type="InterPro" id="IPR002898">
    <property type="entry name" value="MotA_ExbB_proton_chnl"/>
</dbReference>
<dbReference type="EMBL" id="FNCE01000001">
    <property type="protein sequence ID" value="SDF56611.1"/>
    <property type="molecule type" value="Genomic_DNA"/>
</dbReference>
<dbReference type="GO" id="GO:0006935">
    <property type="term" value="P:chemotaxis"/>
    <property type="evidence" value="ECO:0007669"/>
    <property type="project" value="InterPro"/>
</dbReference>
<gene>
    <name evidence="12" type="ORF">SAMN05216241_101478</name>
</gene>
<evidence type="ECO:0000256" key="1">
    <source>
        <dbReference type="ARBA" id="ARBA00004651"/>
    </source>
</evidence>
<evidence type="ECO:0000256" key="6">
    <source>
        <dbReference type="ARBA" id="ARBA00022779"/>
    </source>
</evidence>
<feature type="compositionally biased region" description="Polar residues" evidence="9">
    <location>
        <begin position="1"/>
        <end position="11"/>
    </location>
</feature>
<dbReference type="PANTHER" id="PTHR30433">
    <property type="entry name" value="CHEMOTAXIS PROTEIN MOTA"/>
    <property type="match status" value="1"/>
</dbReference>
<dbReference type="RefSeq" id="WP_090018493.1">
    <property type="nucleotide sequence ID" value="NZ_FNCE01000001.1"/>
</dbReference>
<evidence type="ECO:0000256" key="3">
    <source>
        <dbReference type="ARBA" id="ARBA00022448"/>
    </source>
</evidence>
<sequence length="282" mass="30578">MANATTAQGRSNARKDSSGRGKAGRTQLDYATILGVIGGFALIVAAMVIGGTPGAFVDLRGFLIVVAGTLMVTTISYSFREMVRALGIMGKAMVYQQRRPADAAMHILYLADVARKQGALALQNHERSFRRERFLARAMRLVIDGSPGEEVERVMMREAQTTLSRHDRSAGILRRAGEVAPAMGLIGTLIGLIQMLGRLENPSTIGPAMAVALLTTFYGAVLAHMLFLPIANKLERNAANEATVNQIYAQGAASVARQENPRRLETYLNTLLPPTERVSYFD</sequence>
<dbReference type="OrthoDB" id="9806929at2"/>
<proteinExistence type="inferred from homology"/>
<keyword evidence="5 10" id="KW-0812">Transmembrane</keyword>
<feature type="transmembrane region" description="Helical" evidence="10">
    <location>
        <begin position="179"/>
        <end position="196"/>
    </location>
</feature>
<feature type="transmembrane region" description="Helical" evidence="10">
    <location>
        <begin position="61"/>
        <end position="79"/>
    </location>
</feature>
<evidence type="ECO:0000313" key="12">
    <source>
        <dbReference type="EMBL" id="SDF56611.1"/>
    </source>
</evidence>
<dbReference type="InterPro" id="IPR000540">
    <property type="entry name" value="Flag_MotA_CS"/>
</dbReference>
<comment type="subcellular location">
    <subcellularLocation>
        <location evidence="1">Cell membrane</location>
        <topology evidence="1">Multi-pass membrane protein</topology>
    </subcellularLocation>
</comment>
<keyword evidence="6" id="KW-0283">Flagellar rotation</keyword>